<name>A0ABD2QIH7_9PLAT</name>
<evidence type="ECO:0000256" key="6">
    <source>
        <dbReference type="ARBA" id="ARBA00022840"/>
    </source>
</evidence>
<dbReference type="PANTHER" id="PTHR24345:SF91">
    <property type="entry name" value="SERINE_THREONINE-PROTEIN KINASE PLK4"/>
    <property type="match status" value="1"/>
</dbReference>
<dbReference type="InterPro" id="IPR011009">
    <property type="entry name" value="Kinase-like_dom_sf"/>
</dbReference>
<keyword evidence="6 9" id="KW-0067">ATP-binding</keyword>
<dbReference type="FunFam" id="3.30.200.20:FF:000042">
    <property type="entry name" value="Aurora kinase A"/>
    <property type="match status" value="1"/>
</dbReference>
<proteinExistence type="predicted"/>
<evidence type="ECO:0000256" key="5">
    <source>
        <dbReference type="ARBA" id="ARBA00022777"/>
    </source>
</evidence>
<keyword evidence="4 9" id="KW-0547">Nucleotide-binding</keyword>
<keyword evidence="3" id="KW-0808">Transferase</keyword>
<evidence type="ECO:0000256" key="4">
    <source>
        <dbReference type="ARBA" id="ARBA00022741"/>
    </source>
</evidence>
<comment type="catalytic activity">
    <reaction evidence="7">
        <text>L-threonyl-[protein] + ATP = O-phospho-L-threonyl-[protein] + ADP + H(+)</text>
        <dbReference type="Rhea" id="RHEA:46608"/>
        <dbReference type="Rhea" id="RHEA-COMP:11060"/>
        <dbReference type="Rhea" id="RHEA-COMP:11605"/>
        <dbReference type="ChEBI" id="CHEBI:15378"/>
        <dbReference type="ChEBI" id="CHEBI:30013"/>
        <dbReference type="ChEBI" id="CHEBI:30616"/>
        <dbReference type="ChEBI" id="CHEBI:61977"/>
        <dbReference type="ChEBI" id="CHEBI:456216"/>
        <dbReference type="EC" id="2.7.11.1"/>
    </reaction>
</comment>
<gene>
    <name evidence="11" type="primary">PLK4_2</name>
    <name evidence="11" type="ORF">Ciccas_001989</name>
</gene>
<dbReference type="GO" id="GO:0005524">
    <property type="term" value="F:ATP binding"/>
    <property type="evidence" value="ECO:0007669"/>
    <property type="project" value="UniProtKB-UniRule"/>
</dbReference>
<dbReference type="GO" id="GO:0004674">
    <property type="term" value="F:protein serine/threonine kinase activity"/>
    <property type="evidence" value="ECO:0007669"/>
    <property type="project" value="UniProtKB-KW"/>
</dbReference>
<dbReference type="InterPro" id="IPR017441">
    <property type="entry name" value="Protein_kinase_ATP_BS"/>
</dbReference>
<evidence type="ECO:0000256" key="7">
    <source>
        <dbReference type="ARBA" id="ARBA00047899"/>
    </source>
</evidence>
<evidence type="ECO:0000256" key="1">
    <source>
        <dbReference type="ARBA" id="ARBA00012513"/>
    </source>
</evidence>
<dbReference type="EC" id="2.7.11.1" evidence="1"/>
<evidence type="ECO:0000256" key="3">
    <source>
        <dbReference type="ARBA" id="ARBA00022679"/>
    </source>
</evidence>
<dbReference type="PROSITE" id="PS00109">
    <property type="entry name" value="PROTEIN_KINASE_TYR"/>
    <property type="match status" value="1"/>
</dbReference>
<comment type="catalytic activity">
    <reaction evidence="8">
        <text>L-seryl-[protein] + ATP = O-phospho-L-seryl-[protein] + ADP + H(+)</text>
        <dbReference type="Rhea" id="RHEA:17989"/>
        <dbReference type="Rhea" id="RHEA-COMP:9863"/>
        <dbReference type="Rhea" id="RHEA-COMP:11604"/>
        <dbReference type="ChEBI" id="CHEBI:15378"/>
        <dbReference type="ChEBI" id="CHEBI:29999"/>
        <dbReference type="ChEBI" id="CHEBI:30616"/>
        <dbReference type="ChEBI" id="CHEBI:83421"/>
        <dbReference type="ChEBI" id="CHEBI:456216"/>
        <dbReference type="EC" id="2.7.11.1"/>
    </reaction>
</comment>
<keyword evidence="5 11" id="KW-0418">Kinase</keyword>
<evidence type="ECO:0000256" key="9">
    <source>
        <dbReference type="PROSITE-ProRule" id="PRU10141"/>
    </source>
</evidence>
<dbReference type="Gene3D" id="1.10.510.10">
    <property type="entry name" value="Transferase(Phosphotransferase) domain 1"/>
    <property type="match status" value="1"/>
</dbReference>
<evidence type="ECO:0000313" key="12">
    <source>
        <dbReference type="Proteomes" id="UP001626550"/>
    </source>
</evidence>
<accession>A0ABD2QIH7</accession>
<protein>
    <recommendedName>
        <fullName evidence="1">non-specific serine/threonine protein kinase</fullName>
        <ecNumber evidence="1">2.7.11.1</ecNumber>
    </recommendedName>
</protein>
<evidence type="ECO:0000256" key="2">
    <source>
        <dbReference type="ARBA" id="ARBA00022527"/>
    </source>
</evidence>
<evidence type="ECO:0000313" key="11">
    <source>
        <dbReference type="EMBL" id="KAL3319345.1"/>
    </source>
</evidence>
<evidence type="ECO:0000256" key="8">
    <source>
        <dbReference type="ARBA" id="ARBA00048679"/>
    </source>
</evidence>
<feature type="domain" description="Protein kinase" evidence="10">
    <location>
        <begin position="50"/>
        <end position="302"/>
    </location>
</feature>
<keyword evidence="12" id="KW-1185">Reference proteome</keyword>
<sequence>MTILKSTLENINLFPFLDYPENCTDVSIYIPSLFINFISDHSHNIFYQDFEFYNLLGNGGFADVYRARSRVTGQEVAVKIIEKAKIRKNYLVNRVRREVEIHSRLKHPSIVELYTCFEDSNSVYLVLEICHNDDLQTHIARNGPLNEDVARHYLKQIVHGLLYLHSHNIVHRDLTLSNLLLTKDMRVKIADFGLATRIEPGQEHKTMCGTPNYISPEVVSKETQGLETDVWSIGCMLYTMLVGKPPFDTREVQATFNRVIACDYSVPRDHLSPEAADLITSLLRKLPQDRLKLSAILNHPFMTKHPSSHFPRKMVSI</sequence>
<dbReference type="PROSITE" id="PS00107">
    <property type="entry name" value="PROTEIN_KINASE_ATP"/>
    <property type="match status" value="1"/>
</dbReference>
<dbReference type="AlphaFoldDB" id="A0ABD2QIH7"/>
<dbReference type="InterPro" id="IPR000719">
    <property type="entry name" value="Prot_kinase_dom"/>
</dbReference>
<evidence type="ECO:0000259" key="10">
    <source>
        <dbReference type="PROSITE" id="PS50011"/>
    </source>
</evidence>
<dbReference type="Proteomes" id="UP001626550">
    <property type="component" value="Unassembled WGS sequence"/>
</dbReference>
<dbReference type="PANTHER" id="PTHR24345">
    <property type="entry name" value="SERINE/THREONINE-PROTEIN KINASE PLK"/>
    <property type="match status" value="1"/>
</dbReference>
<dbReference type="SUPFAM" id="SSF56112">
    <property type="entry name" value="Protein kinase-like (PK-like)"/>
    <property type="match status" value="1"/>
</dbReference>
<organism evidence="11 12">
    <name type="scientific">Cichlidogyrus casuarinus</name>
    <dbReference type="NCBI Taxonomy" id="1844966"/>
    <lineage>
        <taxon>Eukaryota</taxon>
        <taxon>Metazoa</taxon>
        <taxon>Spiralia</taxon>
        <taxon>Lophotrochozoa</taxon>
        <taxon>Platyhelminthes</taxon>
        <taxon>Monogenea</taxon>
        <taxon>Monopisthocotylea</taxon>
        <taxon>Dactylogyridea</taxon>
        <taxon>Ancyrocephalidae</taxon>
        <taxon>Cichlidogyrus</taxon>
    </lineage>
</organism>
<dbReference type="Pfam" id="PF00069">
    <property type="entry name" value="Pkinase"/>
    <property type="match status" value="1"/>
</dbReference>
<dbReference type="PROSITE" id="PS50011">
    <property type="entry name" value="PROTEIN_KINASE_DOM"/>
    <property type="match status" value="1"/>
</dbReference>
<dbReference type="InterPro" id="IPR008266">
    <property type="entry name" value="Tyr_kinase_AS"/>
</dbReference>
<dbReference type="EMBL" id="JBJKFK010000144">
    <property type="protein sequence ID" value="KAL3319345.1"/>
    <property type="molecule type" value="Genomic_DNA"/>
</dbReference>
<feature type="binding site" evidence="9">
    <location>
        <position position="79"/>
    </location>
    <ligand>
        <name>ATP</name>
        <dbReference type="ChEBI" id="CHEBI:30616"/>
    </ligand>
</feature>
<keyword evidence="2" id="KW-0723">Serine/threonine-protein kinase</keyword>
<dbReference type="FunFam" id="1.10.510.10:FF:000235">
    <property type="entry name" value="Serine/threonine-protein kinase ark1"/>
    <property type="match status" value="1"/>
</dbReference>
<reference evidence="11 12" key="1">
    <citation type="submission" date="2024-11" db="EMBL/GenBank/DDBJ databases">
        <title>Adaptive evolution of stress response genes in parasites aligns with host niche diversity.</title>
        <authorList>
            <person name="Hahn C."/>
            <person name="Resl P."/>
        </authorList>
    </citation>
    <scope>NUCLEOTIDE SEQUENCE [LARGE SCALE GENOMIC DNA]</scope>
    <source>
        <strain evidence="11">EGGRZ-B1_66</strain>
        <tissue evidence="11">Body</tissue>
    </source>
</reference>
<comment type="caution">
    <text evidence="11">The sequence shown here is derived from an EMBL/GenBank/DDBJ whole genome shotgun (WGS) entry which is preliminary data.</text>
</comment>